<dbReference type="AlphaFoldDB" id="A0A1F6AA33"/>
<dbReference type="STRING" id="1798384.A3D03_02540"/>
<sequence length="300" mass="35692">MISAVIHTFNEEKNIQRCLESLSFVDEIIVIDMHSSDKTCEEAQKYKTKIFKHNYTGYVEPARNFGISKAEGDWILILDADEEIPQTLAVFLRKSADLNTSDYFRIPRKNIIFHKWMKHAGWWPDYQVRFFKRGMVSWNDKIHGIPFTKGKGEDIEVNEDFSIIHHNYQSIGQYLERMNRYTGVASKQLYEEGYKILKDDLFKKPLDEFVSRFFQRGGYLDGLHGLALSLLQSVSELVIYLKLWELEKYKEEKITLENIEYNFKEEYRIKQYWLNSTMLKSSKNLLQKTILKAKRKFYNK</sequence>
<dbReference type="PANTHER" id="PTHR43630">
    <property type="entry name" value="POLY-BETA-1,6-N-ACETYL-D-GLUCOSAMINE SYNTHASE"/>
    <property type="match status" value="1"/>
</dbReference>
<evidence type="ECO:0000259" key="1">
    <source>
        <dbReference type="Pfam" id="PF00535"/>
    </source>
</evidence>
<organism evidence="2 3">
    <name type="scientific">Candidatus Gottesmanbacteria bacterium RIFCSPHIGHO2_02_FULL_40_13</name>
    <dbReference type="NCBI Taxonomy" id="1798384"/>
    <lineage>
        <taxon>Bacteria</taxon>
        <taxon>Candidatus Gottesmaniibacteriota</taxon>
    </lineage>
</organism>
<comment type="caution">
    <text evidence="2">The sequence shown here is derived from an EMBL/GenBank/DDBJ whole genome shotgun (WGS) entry which is preliminary data.</text>
</comment>
<protein>
    <recommendedName>
        <fullName evidence="1">Glycosyltransferase 2-like domain-containing protein</fullName>
    </recommendedName>
</protein>
<dbReference type="InterPro" id="IPR001173">
    <property type="entry name" value="Glyco_trans_2-like"/>
</dbReference>
<dbReference type="Proteomes" id="UP000177092">
    <property type="component" value="Unassembled WGS sequence"/>
</dbReference>
<dbReference type="InterPro" id="IPR029044">
    <property type="entry name" value="Nucleotide-diphossugar_trans"/>
</dbReference>
<feature type="domain" description="Glycosyltransferase 2-like" evidence="1">
    <location>
        <begin position="3"/>
        <end position="145"/>
    </location>
</feature>
<dbReference type="CDD" id="cd02511">
    <property type="entry name" value="Beta4Glucosyltransferase"/>
    <property type="match status" value="1"/>
</dbReference>
<proteinExistence type="predicted"/>
<dbReference type="Pfam" id="PF00535">
    <property type="entry name" value="Glycos_transf_2"/>
    <property type="match status" value="1"/>
</dbReference>
<dbReference type="Gene3D" id="3.90.550.10">
    <property type="entry name" value="Spore Coat Polysaccharide Biosynthesis Protein SpsA, Chain A"/>
    <property type="match status" value="1"/>
</dbReference>
<name>A0A1F6AA33_9BACT</name>
<reference evidence="2 3" key="1">
    <citation type="journal article" date="2016" name="Nat. Commun.">
        <title>Thousands of microbial genomes shed light on interconnected biogeochemical processes in an aquifer system.</title>
        <authorList>
            <person name="Anantharaman K."/>
            <person name="Brown C.T."/>
            <person name="Hug L.A."/>
            <person name="Sharon I."/>
            <person name="Castelle C.J."/>
            <person name="Probst A.J."/>
            <person name="Thomas B.C."/>
            <person name="Singh A."/>
            <person name="Wilkins M.J."/>
            <person name="Karaoz U."/>
            <person name="Brodie E.L."/>
            <person name="Williams K.H."/>
            <person name="Hubbard S.S."/>
            <person name="Banfield J.F."/>
        </authorList>
    </citation>
    <scope>NUCLEOTIDE SEQUENCE [LARGE SCALE GENOMIC DNA]</scope>
</reference>
<accession>A0A1F6AA33</accession>
<gene>
    <name evidence="2" type="ORF">A3D03_02540</name>
</gene>
<dbReference type="PANTHER" id="PTHR43630:SF2">
    <property type="entry name" value="GLYCOSYLTRANSFERASE"/>
    <property type="match status" value="1"/>
</dbReference>
<dbReference type="EMBL" id="MFJN01000020">
    <property type="protein sequence ID" value="OGG21571.1"/>
    <property type="molecule type" value="Genomic_DNA"/>
</dbReference>
<evidence type="ECO:0000313" key="2">
    <source>
        <dbReference type="EMBL" id="OGG21571.1"/>
    </source>
</evidence>
<dbReference type="SUPFAM" id="SSF53448">
    <property type="entry name" value="Nucleotide-diphospho-sugar transferases"/>
    <property type="match status" value="1"/>
</dbReference>
<evidence type="ECO:0000313" key="3">
    <source>
        <dbReference type="Proteomes" id="UP000177092"/>
    </source>
</evidence>